<sequence length="154" mass="17214">MGRSNDLHDCGCGSGGQELRKQLENHVVTIDTLHNENRLAVQCHENKLLVEVNRISAQTKHAIEDFNERLNGTKLSCSEANEIANSKHIDDLVNPPTCMNEINILQLRRKKVTRRRINFTVDNSEPSPTGQWIGFSVSSCSLVSEKYGKLASSI</sequence>
<dbReference type="AlphaFoldDB" id="A0A4Y1QZX3"/>
<dbReference type="PANTHER" id="PTHR47458:SF1">
    <property type="entry name" value="SMAD_FHA DOMAIN-CONTAINING PROTEIN"/>
    <property type="match status" value="1"/>
</dbReference>
<dbReference type="EMBL" id="AP019298">
    <property type="protein sequence ID" value="BBG97420.1"/>
    <property type="molecule type" value="Genomic_DNA"/>
</dbReference>
<dbReference type="PANTHER" id="PTHR47458">
    <property type="entry name" value="SMAD/FHA DOMAIN-CONTAINING PROTEIN"/>
    <property type="match status" value="1"/>
</dbReference>
<gene>
    <name evidence="1" type="ORF">Prudu_006545</name>
</gene>
<accession>A0A4Y1QZX3</accession>
<proteinExistence type="predicted"/>
<reference evidence="1" key="1">
    <citation type="journal article" date="2019" name="Science">
        <title>Mutation of a bHLH transcription factor allowed almond domestication.</title>
        <authorList>
            <person name="Sanchez-Perez R."/>
            <person name="Pavan S."/>
            <person name="Mazzeo R."/>
            <person name="Moldovan C."/>
            <person name="Aiese Cigliano R."/>
            <person name="Del Cueto J."/>
            <person name="Ricciardi F."/>
            <person name="Lotti C."/>
            <person name="Ricciardi L."/>
            <person name="Dicenta F."/>
            <person name="Lopez-Marques R.L."/>
            <person name="Lindberg Moller B."/>
        </authorList>
    </citation>
    <scope>NUCLEOTIDE SEQUENCE</scope>
</reference>
<organism evidence="1">
    <name type="scientific">Prunus dulcis</name>
    <name type="common">Almond</name>
    <name type="synonym">Amygdalus dulcis</name>
    <dbReference type="NCBI Taxonomy" id="3755"/>
    <lineage>
        <taxon>Eukaryota</taxon>
        <taxon>Viridiplantae</taxon>
        <taxon>Streptophyta</taxon>
        <taxon>Embryophyta</taxon>
        <taxon>Tracheophyta</taxon>
        <taxon>Spermatophyta</taxon>
        <taxon>Magnoliopsida</taxon>
        <taxon>eudicotyledons</taxon>
        <taxon>Gunneridae</taxon>
        <taxon>Pentapetalae</taxon>
        <taxon>rosids</taxon>
        <taxon>fabids</taxon>
        <taxon>Rosales</taxon>
        <taxon>Rosaceae</taxon>
        <taxon>Amygdaloideae</taxon>
        <taxon>Amygdaleae</taxon>
        <taxon>Prunus</taxon>
    </lineage>
</organism>
<evidence type="ECO:0000313" key="1">
    <source>
        <dbReference type="EMBL" id="BBG97420.1"/>
    </source>
</evidence>
<protein>
    <submittedName>
        <fullName evidence="1">Uncharacterized protein</fullName>
    </submittedName>
</protein>
<name>A0A4Y1QZX3_PRUDU</name>